<sequence length="312" mass="36490">MARTITYEEFKEEMWKKLRGLFREDHEIRIQKVRKVNLGEIEAFNIYKKNGKDQHSPNFYCQELYERYQRGLALSVLVQDIKEKYQMMQEKVSIGLIGDVTRFEEVKNKIIFTVISGEKNKELLEEIPHRAFLDLAVIYRIVVKEEWNACSSMRVTEGLLEQWGITEEELFETAMENMKYLMPVQMLSYTEMIRSLTGKGEILPEEIIEECDGAPEEPMYVVTNYRRINGFGSILYPEVLEELCQKLQCDHLYILPSSIHEAIVMAQRGENHAKELKEMVKAVNRECVSAEEYLSDSVYQYHRATGKISIAA</sequence>
<keyword evidence="3" id="KW-1185">Reference proteome</keyword>
<dbReference type="InterPro" id="IPR043743">
    <property type="entry name" value="DUF5688"/>
</dbReference>
<evidence type="ECO:0000256" key="1">
    <source>
        <dbReference type="SAM" id="Coils"/>
    </source>
</evidence>
<dbReference type="Proteomes" id="UP000606193">
    <property type="component" value="Unassembled WGS sequence"/>
</dbReference>
<dbReference type="EMBL" id="JACRSX010000001">
    <property type="protein sequence ID" value="MBC8561037.1"/>
    <property type="molecule type" value="Genomic_DNA"/>
</dbReference>
<accession>A0ABR7MYZ4</accession>
<gene>
    <name evidence="2" type="ORF">H8704_00075</name>
</gene>
<reference evidence="2 3" key="1">
    <citation type="submission" date="2020-08" db="EMBL/GenBank/DDBJ databases">
        <title>Genome public.</title>
        <authorList>
            <person name="Liu C."/>
            <person name="Sun Q."/>
        </authorList>
    </citation>
    <scope>NUCLEOTIDE SEQUENCE [LARGE SCALE GENOMIC DNA]</scope>
    <source>
        <strain evidence="2 3">NSJ-37</strain>
    </source>
</reference>
<protein>
    <submittedName>
        <fullName evidence="2">Uncharacterized protein</fullName>
    </submittedName>
</protein>
<organism evidence="2 3">
    <name type="scientific">Jutongia huaianensis</name>
    <dbReference type="NCBI Taxonomy" id="2763668"/>
    <lineage>
        <taxon>Bacteria</taxon>
        <taxon>Bacillati</taxon>
        <taxon>Bacillota</taxon>
        <taxon>Clostridia</taxon>
        <taxon>Lachnospirales</taxon>
        <taxon>Lachnospiraceae</taxon>
        <taxon>Jutongia</taxon>
    </lineage>
</organism>
<evidence type="ECO:0000313" key="2">
    <source>
        <dbReference type="EMBL" id="MBC8561037.1"/>
    </source>
</evidence>
<dbReference type="RefSeq" id="WP_249296814.1">
    <property type="nucleotide sequence ID" value="NZ_JACRSX010000001.1"/>
</dbReference>
<proteinExistence type="predicted"/>
<evidence type="ECO:0000313" key="3">
    <source>
        <dbReference type="Proteomes" id="UP000606193"/>
    </source>
</evidence>
<name>A0ABR7MYZ4_9FIRM</name>
<keyword evidence="1" id="KW-0175">Coiled coil</keyword>
<comment type="caution">
    <text evidence="2">The sequence shown here is derived from an EMBL/GenBank/DDBJ whole genome shotgun (WGS) entry which is preliminary data.</text>
</comment>
<dbReference type="Pfam" id="PF18941">
    <property type="entry name" value="DUF5688"/>
    <property type="match status" value="1"/>
</dbReference>
<feature type="coiled-coil region" evidence="1">
    <location>
        <begin position="266"/>
        <end position="293"/>
    </location>
</feature>